<dbReference type="Pfam" id="PF00106">
    <property type="entry name" value="adh_short"/>
    <property type="match status" value="1"/>
</dbReference>
<organism evidence="4 5">
    <name type="scientific">Odocoileus virginianus</name>
    <name type="common">White-tailed deer</name>
    <dbReference type="NCBI Taxonomy" id="9874"/>
    <lineage>
        <taxon>Eukaryota</taxon>
        <taxon>Metazoa</taxon>
        <taxon>Chordata</taxon>
        <taxon>Craniata</taxon>
        <taxon>Vertebrata</taxon>
        <taxon>Euteleostomi</taxon>
        <taxon>Mammalia</taxon>
        <taxon>Eutheria</taxon>
        <taxon>Laurasiatheria</taxon>
        <taxon>Artiodactyla</taxon>
        <taxon>Ruminantia</taxon>
        <taxon>Pecora</taxon>
        <taxon>Cervidae</taxon>
        <taxon>Odocoileinae</taxon>
        <taxon>Odocoileus</taxon>
    </lineage>
</organism>
<dbReference type="PRINTS" id="PR00081">
    <property type="entry name" value="GDHRDH"/>
</dbReference>
<dbReference type="PRINTS" id="PR00080">
    <property type="entry name" value="SDRFAMILY"/>
</dbReference>
<dbReference type="PANTHER" id="PTHR43658">
    <property type="entry name" value="SHORT-CHAIN DEHYDROGENASE/REDUCTASE"/>
    <property type="match status" value="1"/>
</dbReference>
<comment type="similarity">
    <text evidence="1 3">Belongs to the short-chain dehydrogenases/reductases (SDR) family.</text>
</comment>
<sequence>MAMGTRYAGKVVIVTGGGRGIGAGIVRAFVESGAQVVICDKDETRGRAVERELPGTVFLLCDVTREEDVRTLVSETIRRFGRLDCIVNNAGYHPPPQWLEETSAQGFRQLLELNLLGTYTLTKLTLPHLRKSQGNVINISSLVGAIGQSQAVPYVATKLALPHLRKSQGNVINISSLVGAIGQSQAVPYVATKGAVTALTKALALDESQYGVRVNCISPGNIWTPLWEELAASTPDPTATIREGTLAQPLGRMGQPAEVAAAAVFLASEASFCTGTELLVTGGAELGYGRKAGQAAPTEAPTTPS</sequence>
<proteinExistence type="inferred from homology"/>
<protein>
    <submittedName>
        <fullName evidence="5">17-beta-hydroxysteroid dehydrogenase 14 isoform X4</fullName>
    </submittedName>
</protein>
<dbReference type="PROSITE" id="PS00061">
    <property type="entry name" value="ADH_SHORT"/>
    <property type="match status" value="2"/>
</dbReference>
<evidence type="ECO:0000313" key="5">
    <source>
        <dbReference type="RefSeq" id="XP_070306669.1"/>
    </source>
</evidence>
<reference evidence="4" key="1">
    <citation type="journal article" date="2022" name="J. Hered.">
        <title>A De Novo Chromosome-Level Genome Assembly of the White-Tailed Deer, Odocoileus Virginianus.</title>
        <authorList>
            <person name="London E.W."/>
            <person name="Roca A.L."/>
            <person name="Novakofski J.E."/>
            <person name="Mateus-Pinilla N.E."/>
        </authorList>
    </citation>
    <scope>NUCLEOTIDE SEQUENCE [LARGE SCALE GENOMIC DNA]</scope>
</reference>
<dbReference type="InterPro" id="IPR002347">
    <property type="entry name" value="SDR_fam"/>
</dbReference>
<keyword evidence="4" id="KW-1185">Reference proteome</keyword>
<name>A0ABM4GTM5_ODOVR</name>
<evidence type="ECO:0000313" key="4">
    <source>
        <dbReference type="Proteomes" id="UP001652640"/>
    </source>
</evidence>
<evidence type="ECO:0000256" key="2">
    <source>
        <dbReference type="ARBA" id="ARBA00023002"/>
    </source>
</evidence>
<dbReference type="GeneID" id="110133700"/>
<accession>A0ABM4GTM5</accession>
<reference evidence="5" key="2">
    <citation type="submission" date="2025-08" db="UniProtKB">
        <authorList>
            <consortium name="RefSeq"/>
        </authorList>
    </citation>
    <scope>IDENTIFICATION</scope>
    <source>
        <tissue evidence="5">Tongue muscle</tissue>
    </source>
</reference>
<keyword evidence="2" id="KW-0560">Oxidoreductase</keyword>
<gene>
    <name evidence="5" type="primary">HSD17B14</name>
</gene>
<dbReference type="RefSeq" id="XP_070306669.1">
    <property type="nucleotide sequence ID" value="XM_070450568.1"/>
</dbReference>
<dbReference type="Proteomes" id="UP001652640">
    <property type="component" value="Chromosome 20"/>
</dbReference>
<evidence type="ECO:0000256" key="1">
    <source>
        <dbReference type="ARBA" id="ARBA00006484"/>
    </source>
</evidence>
<dbReference type="PANTHER" id="PTHR43658:SF8">
    <property type="entry name" value="17-BETA-HYDROXYSTEROID DEHYDROGENASE 14-RELATED"/>
    <property type="match status" value="1"/>
</dbReference>
<evidence type="ECO:0000256" key="3">
    <source>
        <dbReference type="RuleBase" id="RU000363"/>
    </source>
</evidence>
<dbReference type="SUPFAM" id="SSF51735">
    <property type="entry name" value="NAD(P)-binding Rossmann-fold domains"/>
    <property type="match status" value="2"/>
</dbReference>
<dbReference type="InterPro" id="IPR036291">
    <property type="entry name" value="NAD(P)-bd_dom_sf"/>
</dbReference>
<dbReference type="Gene3D" id="3.40.50.720">
    <property type="entry name" value="NAD(P)-binding Rossmann-like Domain"/>
    <property type="match status" value="2"/>
</dbReference>
<dbReference type="InterPro" id="IPR020904">
    <property type="entry name" value="Sc_DH/Rdtase_CS"/>
</dbReference>